<comment type="caution">
    <text evidence="2">The sequence shown here is derived from an EMBL/GenBank/DDBJ whole genome shotgun (WGS) entry which is preliminary data.</text>
</comment>
<dbReference type="InterPro" id="IPR029044">
    <property type="entry name" value="Nucleotide-diphossugar_trans"/>
</dbReference>
<keyword evidence="2" id="KW-0328">Glycosyltransferase</keyword>
<dbReference type="InterPro" id="IPR001173">
    <property type="entry name" value="Glyco_trans_2-like"/>
</dbReference>
<sequence length="229" mass="26617">MNATLPNNSGITIITCTKRALNIHHLLRNYRRQLWRRKELIVILNHNKLPLHVYEKAAKQVPQVSVYQLSESISLGECLNFGVSRARYEYIAKFDDDDYYAPSYLTDCMRVMKQTEADVVGKRSHYIWLQGSNALILRKVPSPFLLPGATLFIKKRVFHKVRFSRRNAGEDDQFCRDCRAKGFKLVSAGKSHFIAVRHSQNNHTWRISDRELLSHPQNRLVAFLKNSYA</sequence>
<reference evidence="3" key="1">
    <citation type="journal article" date="2019" name="Int. J. Syst. Evol. Microbiol.">
        <title>The Global Catalogue of Microorganisms (GCM) 10K type strain sequencing project: providing services to taxonomists for standard genome sequencing and annotation.</title>
        <authorList>
            <consortium name="The Broad Institute Genomics Platform"/>
            <consortium name="The Broad Institute Genome Sequencing Center for Infectious Disease"/>
            <person name="Wu L."/>
            <person name="Ma J."/>
        </authorList>
    </citation>
    <scope>NUCLEOTIDE SEQUENCE [LARGE SCALE GENOMIC DNA]</scope>
    <source>
        <strain evidence="3">IBRC-M 10813</strain>
    </source>
</reference>
<protein>
    <submittedName>
        <fullName evidence="2">Glycosyltransferase</fullName>
        <ecNumber evidence="2">2.4.-.-</ecNumber>
    </submittedName>
</protein>
<accession>A0ABV8JI35</accession>
<dbReference type="Gene3D" id="3.90.550.10">
    <property type="entry name" value="Spore Coat Polysaccharide Biosynthesis Protein SpsA, Chain A"/>
    <property type="match status" value="1"/>
</dbReference>
<gene>
    <name evidence="2" type="ORF">ACFOUO_16440</name>
</gene>
<dbReference type="EC" id="2.4.-.-" evidence="2"/>
<keyword evidence="2" id="KW-0808">Transferase</keyword>
<evidence type="ECO:0000259" key="1">
    <source>
        <dbReference type="Pfam" id="PF00535"/>
    </source>
</evidence>
<dbReference type="GO" id="GO:0016757">
    <property type="term" value="F:glycosyltransferase activity"/>
    <property type="evidence" value="ECO:0007669"/>
    <property type="project" value="UniProtKB-KW"/>
</dbReference>
<dbReference type="SUPFAM" id="SSF53448">
    <property type="entry name" value="Nucleotide-diphospho-sugar transferases"/>
    <property type="match status" value="1"/>
</dbReference>
<keyword evidence="3" id="KW-1185">Reference proteome</keyword>
<organism evidence="2 3">
    <name type="scientific">Salinithrix halophila</name>
    <dbReference type="NCBI Taxonomy" id="1485204"/>
    <lineage>
        <taxon>Bacteria</taxon>
        <taxon>Bacillati</taxon>
        <taxon>Bacillota</taxon>
        <taxon>Bacilli</taxon>
        <taxon>Bacillales</taxon>
        <taxon>Thermoactinomycetaceae</taxon>
        <taxon>Salinithrix</taxon>
    </lineage>
</organism>
<dbReference type="Pfam" id="PF00535">
    <property type="entry name" value="Glycos_transf_2"/>
    <property type="match status" value="1"/>
</dbReference>
<dbReference type="EMBL" id="JBHSAP010000018">
    <property type="protein sequence ID" value="MFC4078388.1"/>
    <property type="molecule type" value="Genomic_DNA"/>
</dbReference>
<dbReference type="Proteomes" id="UP001595843">
    <property type="component" value="Unassembled WGS sequence"/>
</dbReference>
<dbReference type="RefSeq" id="WP_380706196.1">
    <property type="nucleotide sequence ID" value="NZ_JBHSAP010000018.1"/>
</dbReference>
<evidence type="ECO:0000313" key="3">
    <source>
        <dbReference type="Proteomes" id="UP001595843"/>
    </source>
</evidence>
<evidence type="ECO:0000313" key="2">
    <source>
        <dbReference type="EMBL" id="MFC4078388.1"/>
    </source>
</evidence>
<proteinExistence type="predicted"/>
<name>A0ABV8JI35_9BACL</name>
<dbReference type="CDD" id="cd00761">
    <property type="entry name" value="Glyco_tranf_GTA_type"/>
    <property type="match status" value="1"/>
</dbReference>
<feature type="domain" description="Glycosyltransferase 2-like" evidence="1">
    <location>
        <begin position="13"/>
        <end position="134"/>
    </location>
</feature>